<organism evidence="1 2">
    <name type="scientific">Methylorubrum extorquens</name>
    <name type="common">Methylobacterium dichloromethanicum</name>
    <name type="synonym">Methylobacterium extorquens</name>
    <dbReference type="NCBI Taxonomy" id="408"/>
    <lineage>
        <taxon>Bacteria</taxon>
        <taxon>Pseudomonadati</taxon>
        <taxon>Pseudomonadota</taxon>
        <taxon>Alphaproteobacteria</taxon>
        <taxon>Hyphomicrobiales</taxon>
        <taxon>Methylobacteriaceae</taxon>
        <taxon>Methylorubrum</taxon>
    </lineage>
</organism>
<reference evidence="1 2" key="1">
    <citation type="submission" date="2016-10" db="EMBL/GenBank/DDBJ databases">
        <title>Draft genome sequence of Methylobacterium extorquens CP3, a seed endophyte of Crotalaria pumila with plant growth-promoting and metal tolerance properties.</title>
        <authorList>
            <person name="Sanchez-Lopez A.S."/>
            <person name="Van Hamme J.D."/>
            <person name="Thijs S."/>
            <person name="Mcammond B.M."/>
            <person name="Stevens V."/>
            <person name="Gonzalez-Chavez M.D.C."/>
            <person name="Vangronsveld J."/>
        </authorList>
    </citation>
    <scope>NUCLEOTIDE SEQUENCE [LARGE SCALE GENOMIC DNA]</scope>
    <source>
        <strain evidence="1 2">CP3</strain>
    </source>
</reference>
<dbReference type="EMBL" id="MNAO01000466">
    <property type="protein sequence ID" value="OHV14710.1"/>
    <property type="molecule type" value="Genomic_DNA"/>
</dbReference>
<gene>
    <name evidence="1" type="ORF">BK022_24465</name>
</gene>
<sequence>MTAQRPTRAFLPVLDAALSTVRGRDMRGLVRPELSVCAVSILQLAARGYALGLYAPSDVRLLCQAVTRLVEVLPANPDDRREARA</sequence>
<evidence type="ECO:0000313" key="1">
    <source>
        <dbReference type="EMBL" id="OHV14710.1"/>
    </source>
</evidence>
<comment type="caution">
    <text evidence="1">The sequence shown here is derived from an EMBL/GenBank/DDBJ whole genome shotgun (WGS) entry which is preliminary data.</text>
</comment>
<dbReference type="Proteomes" id="UP000180215">
    <property type="component" value="Unassembled WGS sequence"/>
</dbReference>
<dbReference type="AlphaFoldDB" id="A0A1S1NZ87"/>
<protein>
    <submittedName>
        <fullName evidence="1">Uncharacterized protein</fullName>
    </submittedName>
</protein>
<evidence type="ECO:0000313" key="2">
    <source>
        <dbReference type="Proteomes" id="UP000180215"/>
    </source>
</evidence>
<proteinExistence type="predicted"/>
<name>A0A1S1NZ87_METEX</name>
<accession>A0A1S1NZ87</accession>